<evidence type="ECO:0000313" key="2">
    <source>
        <dbReference type="EMBL" id="GFY86960.1"/>
    </source>
</evidence>
<dbReference type="OrthoDB" id="1748554at2759"/>
<gene>
    <name evidence="2" type="ORF">Acr_05g0005990</name>
</gene>
<accession>A0A7J0EKP9</accession>
<evidence type="ECO:0000259" key="1">
    <source>
        <dbReference type="Pfam" id="PF13966"/>
    </source>
</evidence>
<dbReference type="InterPro" id="IPR026960">
    <property type="entry name" value="RVT-Znf"/>
</dbReference>
<dbReference type="Pfam" id="PF13966">
    <property type="entry name" value="zf-RVT"/>
    <property type="match status" value="1"/>
</dbReference>
<sequence length="101" mass="11913">MEQDLLPYLRDEVIATEQSQQAAAQKMNQWMANGELQSKVAYEYFKPRASKLQWPKDIWLNYAIPKHAFILWLAMKEKLLTKDRLHDPEADPDLLAVQNRE</sequence>
<proteinExistence type="predicted"/>
<dbReference type="EMBL" id="BJWL01000005">
    <property type="protein sequence ID" value="GFY86960.1"/>
    <property type="molecule type" value="Genomic_DNA"/>
</dbReference>
<name>A0A7J0EKP9_9ERIC</name>
<evidence type="ECO:0000313" key="3">
    <source>
        <dbReference type="Proteomes" id="UP000585474"/>
    </source>
</evidence>
<protein>
    <recommendedName>
        <fullName evidence="1">Reverse transcriptase zinc-binding domain-containing protein</fullName>
    </recommendedName>
</protein>
<keyword evidence="3" id="KW-1185">Reference proteome</keyword>
<organism evidence="2 3">
    <name type="scientific">Actinidia rufa</name>
    <dbReference type="NCBI Taxonomy" id="165716"/>
    <lineage>
        <taxon>Eukaryota</taxon>
        <taxon>Viridiplantae</taxon>
        <taxon>Streptophyta</taxon>
        <taxon>Embryophyta</taxon>
        <taxon>Tracheophyta</taxon>
        <taxon>Spermatophyta</taxon>
        <taxon>Magnoliopsida</taxon>
        <taxon>eudicotyledons</taxon>
        <taxon>Gunneridae</taxon>
        <taxon>Pentapetalae</taxon>
        <taxon>asterids</taxon>
        <taxon>Ericales</taxon>
        <taxon>Actinidiaceae</taxon>
        <taxon>Actinidia</taxon>
    </lineage>
</organism>
<dbReference type="Proteomes" id="UP000585474">
    <property type="component" value="Unassembled WGS sequence"/>
</dbReference>
<comment type="caution">
    <text evidence="2">The sequence shown here is derived from an EMBL/GenBank/DDBJ whole genome shotgun (WGS) entry which is preliminary data.</text>
</comment>
<feature type="domain" description="Reverse transcriptase zinc-binding" evidence="1">
    <location>
        <begin position="38"/>
        <end position="87"/>
    </location>
</feature>
<dbReference type="AlphaFoldDB" id="A0A7J0EKP9"/>
<reference evidence="2 3" key="1">
    <citation type="submission" date="2019-07" db="EMBL/GenBank/DDBJ databases">
        <title>De Novo Assembly of kiwifruit Actinidia rufa.</title>
        <authorList>
            <person name="Sugita-Konishi S."/>
            <person name="Sato K."/>
            <person name="Mori E."/>
            <person name="Abe Y."/>
            <person name="Kisaki G."/>
            <person name="Hamano K."/>
            <person name="Suezawa K."/>
            <person name="Otani M."/>
            <person name="Fukuda T."/>
            <person name="Manabe T."/>
            <person name="Gomi K."/>
            <person name="Tabuchi M."/>
            <person name="Akimitsu K."/>
            <person name="Kataoka I."/>
        </authorList>
    </citation>
    <scope>NUCLEOTIDE SEQUENCE [LARGE SCALE GENOMIC DNA]</scope>
    <source>
        <strain evidence="3">cv. Fuchu</strain>
    </source>
</reference>